<reference evidence="2 3" key="1">
    <citation type="submission" date="2024-10" db="EMBL/GenBank/DDBJ databases">
        <title>The Natural Products Discovery Center: Release of the First 8490 Sequenced Strains for Exploring Actinobacteria Biosynthetic Diversity.</title>
        <authorList>
            <person name="Kalkreuter E."/>
            <person name="Kautsar S.A."/>
            <person name="Yang D."/>
            <person name="Bader C.D."/>
            <person name="Teijaro C.N."/>
            <person name="Fluegel L."/>
            <person name="Davis C.M."/>
            <person name="Simpson J.R."/>
            <person name="Lauterbach L."/>
            <person name="Steele A.D."/>
            <person name="Gui C."/>
            <person name="Meng S."/>
            <person name="Li G."/>
            <person name="Viehrig K."/>
            <person name="Ye F."/>
            <person name="Su P."/>
            <person name="Kiefer A.F."/>
            <person name="Nichols A."/>
            <person name="Cepeda A.J."/>
            <person name="Yan W."/>
            <person name="Fan B."/>
            <person name="Jiang Y."/>
            <person name="Adhikari A."/>
            <person name="Zheng C.-J."/>
            <person name="Schuster L."/>
            <person name="Cowan T.M."/>
            <person name="Smanski M.J."/>
            <person name="Chevrette M.G."/>
            <person name="De Carvalho L.P.S."/>
            <person name="Shen B."/>
        </authorList>
    </citation>
    <scope>NUCLEOTIDE SEQUENCE [LARGE SCALE GENOMIC DNA]</scope>
    <source>
        <strain evidence="2 3">NPDC003029</strain>
    </source>
</reference>
<dbReference type="Proteomes" id="UP001601976">
    <property type="component" value="Unassembled WGS sequence"/>
</dbReference>
<name>A0ABW6R9Y4_9ACTN</name>
<evidence type="ECO:0000313" key="3">
    <source>
        <dbReference type="Proteomes" id="UP001601976"/>
    </source>
</evidence>
<protein>
    <submittedName>
        <fullName evidence="2">Uncharacterized protein</fullName>
    </submittedName>
</protein>
<feature type="compositionally biased region" description="Basic and acidic residues" evidence="1">
    <location>
        <begin position="129"/>
        <end position="138"/>
    </location>
</feature>
<organism evidence="2 3">
    <name type="scientific">Streptomyces flavidovirens</name>
    <dbReference type="NCBI Taxonomy" id="67298"/>
    <lineage>
        <taxon>Bacteria</taxon>
        <taxon>Bacillati</taxon>
        <taxon>Actinomycetota</taxon>
        <taxon>Actinomycetes</taxon>
        <taxon>Kitasatosporales</taxon>
        <taxon>Streptomycetaceae</taxon>
        <taxon>Streptomyces</taxon>
    </lineage>
</organism>
<dbReference type="EMBL" id="JBIAPK010000001">
    <property type="protein sequence ID" value="MFF3337818.1"/>
    <property type="molecule type" value="Genomic_DNA"/>
</dbReference>
<dbReference type="RefSeq" id="WP_387893676.1">
    <property type="nucleotide sequence ID" value="NZ_JBIAPK010000001.1"/>
</dbReference>
<gene>
    <name evidence="2" type="ORF">ACFYWW_03630</name>
</gene>
<keyword evidence="3" id="KW-1185">Reference proteome</keyword>
<feature type="region of interest" description="Disordered" evidence="1">
    <location>
        <begin position="119"/>
        <end position="138"/>
    </location>
</feature>
<evidence type="ECO:0000256" key="1">
    <source>
        <dbReference type="SAM" id="MobiDB-lite"/>
    </source>
</evidence>
<accession>A0ABW6R9Y4</accession>
<comment type="caution">
    <text evidence="2">The sequence shown here is derived from an EMBL/GenBank/DDBJ whole genome shotgun (WGS) entry which is preliminary data.</text>
</comment>
<proteinExistence type="predicted"/>
<evidence type="ECO:0000313" key="2">
    <source>
        <dbReference type="EMBL" id="MFF3337818.1"/>
    </source>
</evidence>
<sequence length="138" mass="15763">MRTDEVPDLVVDRHMTQLPGAQAAGAVIDDHTCRVGLRTQELRCSGHHGMLVTMTTDVADAPVELFPSVVLGWSYWWRQRVMALRERPVASEELPPPPERLDLVEDGRSYVVRLEGWERTEWPSPPPRPRIDWDVDEA</sequence>